<dbReference type="InterPro" id="IPR036028">
    <property type="entry name" value="SH3-like_dom_sf"/>
</dbReference>
<dbReference type="PRINTS" id="PR00452">
    <property type="entry name" value="SH3DOMAIN"/>
</dbReference>
<evidence type="ECO:0000256" key="3">
    <source>
        <dbReference type="ARBA" id="ARBA00009666"/>
    </source>
</evidence>
<feature type="domain" description="SH3" evidence="11">
    <location>
        <begin position="58"/>
        <end position="117"/>
    </location>
</feature>
<dbReference type="PANTHER" id="PTHR45929">
    <property type="entry name" value="JAK PATHWAY SIGNAL TRANSDUCTION ADAPTOR MOLECULE"/>
    <property type="match status" value="1"/>
</dbReference>
<dbReference type="GeneID" id="9527408"/>
<evidence type="ECO:0000256" key="9">
    <source>
        <dbReference type="PROSITE-ProRule" id="PRU00192"/>
    </source>
</evidence>
<evidence type="ECO:0000256" key="1">
    <source>
        <dbReference type="ARBA" id="ARBA00002654"/>
    </source>
</evidence>
<evidence type="ECO:0000313" key="12">
    <source>
        <dbReference type="EMBL" id="EEY20875.1"/>
    </source>
</evidence>
<dbReference type="RefSeq" id="XP_003002414.1">
    <property type="nucleotide sequence ID" value="XM_003002368.1"/>
</dbReference>
<dbReference type="EMBL" id="DS985222">
    <property type="protein sequence ID" value="EEY20875.1"/>
    <property type="molecule type" value="Genomic_DNA"/>
</dbReference>
<comment type="subcellular location">
    <subcellularLocation>
        <location evidence="2">Endosome membrane</location>
        <topology evidence="2">Peripheral membrane protein</topology>
        <orientation evidence="2">Cytoplasmic side</orientation>
    </subcellularLocation>
</comment>
<dbReference type="InterPro" id="IPR001452">
    <property type="entry name" value="SH3_domain"/>
</dbReference>
<dbReference type="Pfam" id="PF23518">
    <property type="entry name" value="WW_2"/>
    <property type="match status" value="1"/>
</dbReference>
<dbReference type="CDD" id="cd11883">
    <property type="entry name" value="SH3_Sdc25"/>
    <property type="match status" value="1"/>
</dbReference>
<dbReference type="AlphaFoldDB" id="C9SR73"/>
<dbReference type="FunFam" id="2.30.30.40:FF:000072">
    <property type="entry name" value="Unconventional Myosin IB"/>
    <property type="match status" value="1"/>
</dbReference>
<evidence type="ECO:0000256" key="10">
    <source>
        <dbReference type="SAM" id="MobiDB-lite"/>
    </source>
</evidence>
<dbReference type="SMART" id="SM00326">
    <property type="entry name" value="SH3"/>
    <property type="match status" value="1"/>
</dbReference>
<dbReference type="OrthoDB" id="4207659at2759"/>
<evidence type="ECO:0000256" key="8">
    <source>
        <dbReference type="ARBA" id="ARBA00022753"/>
    </source>
</evidence>
<dbReference type="eggNOG" id="KOG3655">
    <property type="taxonomic scope" value="Eukaryota"/>
</dbReference>
<dbReference type="Proteomes" id="UP000008698">
    <property type="component" value="Unassembled WGS sequence"/>
</dbReference>
<feature type="compositionally biased region" description="Basic and acidic residues" evidence="10">
    <location>
        <begin position="208"/>
        <end position="223"/>
    </location>
</feature>
<feature type="region of interest" description="Disordered" evidence="10">
    <location>
        <begin position="199"/>
        <end position="276"/>
    </location>
</feature>
<dbReference type="InterPro" id="IPR057827">
    <property type="entry name" value="WW_fungi"/>
</dbReference>
<accession>C9SR73</accession>
<evidence type="ECO:0000256" key="7">
    <source>
        <dbReference type="ARBA" id="ARBA00022443"/>
    </source>
</evidence>
<feature type="compositionally biased region" description="Acidic residues" evidence="10">
    <location>
        <begin position="122"/>
        <end position="149"/>
    </location>
</feature>
<evidence type="ECO:0000313" key="13">
    <source>
        <dbReference type="Proteomes" id="UP000008698"/>
    </source>
</evidence>
<dbReference type="InterPro" id="IPR050670">
    <property type="entry name" value="STAM"/>
</dbReference>
<dbReference type="Pfam" id="PF00018">
    <property type="entry name" value="SH3_1"/>
    <property type="match status" value="1"/>
</dbReference>
<sequence>MLMTETAASAQFYPQKNNTQYARKRLPHDQPLDYHAETDPSHLTATSNMNGIAGTAPQGNMYVRALYDYEAEDRTSLTFNEGDVICVLNRLETGWWDGVLNGVRGWFPSNYCEVITNPDEMPQVEDEPLGEEDEHEFEEQFDDEEDESDHDGTNGLPLEGTQPGDKSRADFWIPQATPDGRLFYYNMMTGDRSMELPLESPVSASETGPRDRMNVSIPDRTRPPPEMMARGLTQDEDEDSETNSASEMEGESLMLASRGSGVMLTPLDPLAAGENC</sequence>
<dbReference type="PROSITE" id="PS50002">
    <property type="entry name" value="SH3"/>
    <property type="match status" value="1"/>
</dbReference>
<dbReference type="OMA" id="DRAWGLM"/>
<reference evidence="13" key="1">
    <citation type="journal article" date="2011" name="PLoS Pathog.">
        <title>Comparative genomics yields insights into niche adaptation of plant vascular wilt pathogens.</title>
        <authorList>
            <person name="Klosterman S.J."/>
            <person name="Subbarao K.V."/>
            <person name="Kang S."/>
            <person name="Veronese P."/>
            <person name="Gold S.E."/>
            <person name="Thomma B.P.H.J."/>
            <person name="Chen Z."/>
            <person name="Henrissat B."/>
            <person name="Lee Y.-H."/>
            <person name="Park J."/>
            <person name="Garcia-Pedrajas M.D."/>
            <person name="Barbara D.J."/>
            <person name="Anchieta A."/>
            <person name="de Jonge R."/>
            <person name="Santhanam P."/>
            <person name="Maruthachalam K."/>
            <person name="Atallah Z."/>
            <person name="Amyotte S.G."/>
            <person name="Paz Z."/>
            <person name="Inderbitzin P."/>
            <person name="Hayes R.J."/>
            <person name="Heiman D.I."/>
            <person name="Young S."/>
            <person name="Zeng Q."/>
            <person name="Engels R."/>
            <person name="Galagan J."/>
            <person name="Cuomo C.A."/>
            <person name="Dobinson K.F."/>
            <person name="Ma L.-J."/>
        </authorList>
    </citation>
    <scope>NUCLEOTIDE SEQUENCE [LARGE SCALE GENOMIC DNA]</scope>
    <source>
        <strain evidence="13">VaMs.102 / ATCC MYA-4576 / FGSC 10136</strain>
    </source>
</reference>
<comment type="subunit">
    <text evidence="4">Component of the ESCRT-0 complex composed of HSE1 and VPS27.</text>
</comment>
<comment type="function">
    <text evidence="1">Component of the ESCRT-0 complex which is the sorting receptor for ubiquitinated cargo proteins at the multivesicular body (MVB).</text>
</comment>
<gene>
    <name evidence="12" type="ORF">VDBG_06985</name>
</gene>
<evidence type="ECO:0000259" key="11">
    <source>
        <dbReference type="PROSITE" id="PS50002"/>
    </source>
</evidence>
<dbReference type="GO" id="GO:0010008">
    <property type="term" value="C:endosome membrane"/>
    <property type="evidence" value="ECO:0007669"/>
    <property type="project" value="UniProtKB-SubCell"/>
</dbReference>
<evidence type="ECO:0000256" key="4">
    <source>
        <dbReference type="ARBA" id="ARBA00011446"/>
    </source>
</evidence>
<evidence type="ECO:0000256" key="6">
    <source>
        <dbReference type="ARBA" id="ARBA00018978"/>
    </source>
</evidence>
<dbReference type="HOGENOM" id="CLU_1009015_0_0_1"/>
<protein>
    <recommendedName>
        <fullName evidence="5">Class E vacuolar protein-sorting machinery protein HSE1</fullName>
    </recommendedName>
    <alternativeName>
        <fullName evidence="6">Class E vacuolar protein-sorting machinery protein hse1</fullName>
    </alternativeName>
</protein>
<dbReference type="KEGG" id="val:VDBG_06985"/>
<dbReference type="Gene3D" id="2.30.30.40">
    <property type="entry name" value="SH3 Domains"/>
    <property type="match status" value="1"/>
</dbReference>
<organism evidence="13">
    <name type="scientific">Verticillium alfalfae (strain VaMs.102 / ATCC MYA-4576 / FGSC 10136)</name>
    <name type="common">Verticillium wilt of alfalfa</name>
    <name type="synonym">Verticillium albo-atrum</name>
    <dbReference type="NCBI Taxonomy" id="526221"/>
    <lineage>
        <taxon>Eukaryota</taxon>
        <taxon>Fungi</taxon>
        <taxon>Dikarya</taxon>
        <taxon>Ascomycota</taxon>
        <taxon>Pezizomycotina</taxon>
        <taxon>Sordariomycetes</taxon>
        <taxon>Hypocreomycetidae</taxon>
        <taxon>Glomerellales</taxon>
        <taxon>Plectosphaerellaceae</taxon>
        <taxon>Verticillium</taxon>
    </lineage>
</organism>
<keyword evidence="8" id="KW-0967">Endosome</keyword>
<feature type="region of interest" description="Disordered" evidence="10">
    <location>
        <begin position="118"/>
        <end position="172"/>
    </location>
</feature>
<evidence type="ECO:0000256" key="2">
    <source>
        <dbReference type="ARBA" id="ARBA00004125"/>
    </source>
</evidence>
<dbReference type="PANTHER" id="PTHR45929:SF3">
    <property type="entry name" value="JAK PATHWAY SIGNAL TRANSDUCTION ADAPTOR MOLECULE"/>
    <property type="match status" value="1"/>
</dbReference>
<name>C9SR73_VERA1</name>
<keyword evidence="13" id="KW-1185">Reference proteome</keyword>
<dbReference type="STRING" id="526221.C9SR73"/>
<evidence type="ECO:0000256" key="5">
    <source>
        <dbReference type="ARBA" id="ARBA00017923"/>
    </source>
</evidence>
<proteinExistence type="inferred from homology"/>
<keyword evidence="7 9" id="KW-0728">SH3 domain</keyword>
<comment type="similarity">
    <text evidence="3">Belongs to the STAM family.</text>
</comment>
<dbReference type="SUPFAM" id="SSF50044">
    <property type="entry name" value="SH3-domain"/>
    <property type="match status" value="1"/>
</dbReference>